<dbReference type="PROSITE" id="PS50011">
    <property type="entry name" value="PROTEIN_KINASE_DOM"/>
    <property type="match status" value="1"/>
</dbReference>
<evidence type="ECO:0000256" key="1">
    <source>
        <dbReference type="ARBA" id="ARBA00022741"/>
    </source>
</evidence>
<evidence type="ECO:0000256" key="2">
    <source>
        <dbReference type="ARBA" id="ARBA00022840"/>
    </source>
</evidence>
<dbReference type="InterPro" id="IPR051681">
    <property type="entry name" value="Ser/Thr_Kinases-Pseudokinases"/>
</dbReference>
<accession>A0A6B2L3F6</accession>
<name>A0A6B2L3F6_9EUKA</name>
<dbReference type="PANTHER" id="PTHR44329">
    <property type="entry name" value="SERINE/THREONINE-PROTEIN KINASE TNNI3K-RELATED"/>
    <property type="match status" value="1"/>
</dbReference>
<keyword evidence="1" id="KW-0547">Nucleotide-binding</keyword>
<dbReference type="PANTHER" id="PTHR44329:SF53">
    <property type="entry name" value="DUAL SPECIFICITY PROTEIN KINASE SHKD"/>
    <property type="match status" value="1"/>
</dbReference>
<dbReference type="InterPro" id="IPR008271">
    <property type="entry name" value="Ser/Thr_kinase_AS"/>
</dbReference>
<dbReference type="PROSITE" id="PS00108">
    <property type="entry name" value="PROTEIN_KINASE_ST"/>
    <property type="match status" value="1"/>
</dbReference>
<dbReference type="Pfam" id="PF07714">
    <property type="entry name" value="PK_Tyr_Ser-Thr"/>
    <property type="match status" value="1"/>
</dbReference>
<sequence length="458" mass="52705">MKNKFGSAEQLASFKREVDVMSRIRFPNVCLLLGACTDPDYTCIVQEYLPKGDLAAALEHNKLPSNFYSRMRLGSQIARGMLWIHSNQVLHRDLKLENLLLDKHDEVKVCDFGLADVTGGQKLIWDERGRKGSPLYMAPEVLLKKGLNSKVDVYSFGIVLWELLAQQRAFQHHLQHNDIEKFIHAICDEGERPPIPPPKTTELEEWKNNYLVKLLKCCWHQKPSERPTFQEIFDELNGLAIDGHIKDDWGRLFWEINFPNDVVDWEEFEKVLRSSAEVELDDGTVITKGLSIDEERKLEIECLKLLLAHISGVKFDKVKFVKCEDFGKVLSWFGPGKEKNGKNFLDRLVSVCQHSWFYGNPVNPEGIVSGGGGKLFLIRLSNPGFFTIQSDTWKSRMEYVPGKGYRVPPSEDFFPDLNDWVQEELINKKSFSMSFMPSEFQSIFHQPVQSSQYIPFQV</sequence>
<evidence type="ECO:0000259" key="3">
    <source>
        <dbReference type="PROSITE" id="PS50011"/>
    </source>
</evidence>
<dbReference type="GO" id="GO:0005524">
    <property type="term" value="F:ATP binding"/>
    <property type="evidence" value="ECO:0007669"/>
    <property type="project" value="UniProtKB-KW"/>
</dbReference>
<dbReference type="AlphaFoldDB" id="A0A6B2L3F6"/>
<feature type="domain" description="Protein kinase" evidence="3">
    <location>
        <begin position="1"/>
        <end position="239"/>
    </location>
</feature>
<dbReference type="GO" id="GO:0004674">
    <property type="term" value="F:protein serine/threonine kinase activity"/>
    <property type="evidence" value="ECO:0007669"/>
    <property type="project" value="TreeGrafter"/>
</dbReference>
<dbReference type="InterPro" id="IPR000719">
    <property type="entry name" value="Prot_kinase_dom"/>
</dbReference>
<dbReference type="InterPro" id="IPR011009">
    <property type="entry name" value="Kinase-like_dom_sf"/>
</dbReference>
<evidence type="ECO:0000313" key="4">
    <source>
        <dbReference type="EMBL" id="NDV31524.1"/>
    </source>
</evidence>
<proteinExistence type="predicted"/>
<organism evidence="4">
    <name type="scientific">Arcella intermedia</name>
    <dbReference type="NCBI Taxonomy" id="1963864"/>
    <lineage>
        <taxon>Eukaryota</taxon>
        <taxon>Amoebozoa</taxon>
        <taxon>Tubulinea</taxon>
        <taxon>Elardia</taxon>
        <taxon>Arcellinida</taxon>
        <taxon>Sphaerothecina</taxon>
        <taxon>Arcellidae</taxon>
        <taxon>Arcella</taxon>
    </lineage>
</organism>
<dbReference type="EMBL" id="GIBP01002555">
    <property type="protein sequence ID" value="NDV31524.1"/>
    <property type="molecule type" value="Transcribed_RNA"/>
</dbReference>
<keyword evidence="2" id="KW-0067">ATP-binding</keyword>
<reference evidence="4" key="1">
    <citation type="journal article" date="2020" name="J. Eukaryot. Microbiol.">
        <title>De novo Sequencing, Assembly and Annotation of the Transcriptome for the Free-Living Testate Amoeba Arcella intermedia.</title>
        <authorList>
            <person name="Ribeiro G.M."/>
            <person name="Porfirio-Sousa A.L."/>
            <person name="Maurer-Alcala X.X."/>
            <person name="Katz L.A."/>
            <person name="Lahr D.J.G."/>
        </authorList>
    </citation>
    <scope>NUCLEOTIDE SEQUENCE</scope>
</reference>
<dbReference type="Gene3D" id="1.10.510.10">
    <property type="entry name" value="Transferase(Phosphotransferase) domain 1"/>
    <property type="match status" value="1"/>
</dbReference>
<dbReference type="SUPFAM" id="SSF56112">
    <property type="entry name" value="Protein kinase-like (PK-like)"/>
    <property type="match status" value="1"/>
</dbReference>
<protein>
    <recommendedName>
        <fullName evidence="3">Protein kinase domain-containing protein</fullName>
    </recommendedName>
</protein>
<dbReference type="SMART" id="SM00220">
    <property type="entry name" value="S_TKc"/>
    <property type="match status" value="1"/>
</dbReference>
<dbReference type="InterPro" id="IPR001245">
    <property type="entry name" value="Ser-Thr/Tyr_kinase_cat_dom"/>
</dbReference>